<dbReference type="AlphaFoldDB" id="A0A6J7ANP0"/>
<sequence length="108" mass="11295">MNADERVVHSNAPSCVRTSFSTTTTAALPLSYIATTRSCDVTFALTGIGPCNVIDCDPCTSIAGLKSPMCSNTRDPADMLSTPATTAKVGYTCCAMSMLFSVVKVRSS</sequence>
<evidence type="ECO:0000313" key="1">
    <source>
        <dbReference type="EMBL" id="CAB4834571.1"/>
    </source>
</evidence>
<accession>A0A6J7ANP0</accession>
<name>A0A6J7ANP0_9ZZZZ</name>
<dbReference type="EMBL" id="CAFAAV010000263">
    <property type="protein sequence ID" value="CAB4834571.1"/>
    <property type="molecule type" value="Genomic_DNA"/>
</dbReference>
<proteinExistence type="predicted"/>
<gene>
    <name evidence="1" type="ORF">UFOPK3099_02554</name>
</gene>
<reference evidence="1" key="1">
    <citation type="submission" date="2020-05" db="EMBL/GenBank/DDBJ databases">
        <authorList>
            <person name="Chiriac C."/>
            <person name="Salcher M."/>
            <person name="Ghai R."/>
            <person name="Kavagutti S V."/>
        </authorList>
    </citation>
    <scope>NUCLEOTIDE SEQUENCE</scope>
</reference>
<organism evidence="1">
    <name type="scientific">freshwater metagenome</name>
    <dbReference type="NCBI Taxonomy" id="449393"/>
    <lineage>
        <taxon>unclassified sequences</taxon>
        <taxon>metagenomes</taxon>
        <taxon>ecological metagenomes</taxon>
    </lineage>
</organism>
<protein>
    <submittedName>
        <fullName evidence="1">Unannotated protein</fullName>
    </submittedName>
</protein>